<evidence type="ECO:0000256" key="1">
    <source>
        <dbReference type="ARBA" id="ARBA00004586"/>
    </source>
</evidence>
<gene>
    <name evidence="12" type="ORF">BC936DRAFT_150035</name>
</gene>
<sequence>MASFSALLIVYLLGGLTFVPLLLLLALVVLYFVYNVPVDRPSKTSLPIPKPADPPTPNTLDDTDGGNKYYKVGWVRVTREYRPGGLDTSNIGGMVMQGIQSYMQGKNAPQRRPKDSYFAVLKYNTLFLYDSEKQLDCRGVITMTLHSVSIYPPGLEEHELYSRPNSVRLAKKESLLLDDASTLVDPARSQSDHFLFCDRNSEKEDWYFALLRASRLESQSPGQPHNLGVADLTHFDQQAMNQLIQMVHSDESQFHTQWLNALIGRVFFAIYRTDRIREFLFNKVVKKTKKIKRPGFLGEILVRSVDIGQSIPYVTSPKLLGLTPAGELTGEANFQYSGGFRLEIETEATWQYSTRLKPIKVHLVLAVMLKRIKGKVFLRIKGPPSNRIWIGFYEPPQMEWSIEPVVSDKHVKFAMITNAIEARIREMINENMVLPNMDDFPFFPTEGTGGIFGETVPIVDEPVKVPQGEVSEGTAQEVEEDKEKDKEKDAGDSIEEENGSVNGNGNANGNKDKDKVRDQQMNGTTVHDPTPSPSDKDTFALPPTAIDPPTRTSSTRSLVTPKPTPPKLPPRRDRSVLSSPDGFVLPADADPVPSTTALEILTSHPDASIPQYDNSDTASILSVTSSASSASGRGRWLRRRPNNSSPTSDPDVLTAQNTIANANTKRSTIIGMAGNLLARGKEFKNTATERAATHRLSLSGSDHSGDEGQLAQSTGSAHSLVGQTATLAAATTATTAAAAAAAVVSAAKPLLSQRKGGFFGRRNTASSVQPDLAQQQAQQQQRADEGQRADEEQHPPPVVRASLSSPVSSSSSSSSSIVGSVASLVASGTRGSIAKVGPMDHEQVEKARGRRVEERSEGEAQALMESGEAVDERDESTETVVDAAQLVMDDITIPSSSIPSFTGQQDTITDPDISFATPPSSSSPVLDLLDADEVLPPPPPKPRRLRPKSSASTSVTAVNVMLAAAEEVKPEVGGFEVETVVIDEEGSGDAESREREEVMVGKSEVACVDGEDRDVMGESVVVLLETEADAIVAEASEAMANKAIELDADVSLISKPETIPEPEQTDPLSAMLSATTPKLPPRNSRHHIGEARGLLVELLEEQERARNKSNVVGVGVSAHAAAAAVGGEA</sequence>
<feature type="compositionally biased region" description="Low complexity" evidence="9">
    <location>
        <begin position="799"/>
        <end position="816"/>
    </location>
</feature>
<dbReference type="PROSITE" id="PS51847">
    <property type="entry name" value="SMP"/>
    <property type="match status" value="1"/>
</dbReference>
<feature type="compositionally biased region" description="Low complexity" evidence="9">
    <location>
        <begin position="623"/>
        <end position="634"/>
    </location>
</feature>
<evidence type="ECO:0000256" key="5">
    <source>
        <dbReference type="ARBA" id="ARBA00022989"/>
    </source>
</evidence>
<dbReference type="Proteomes" id="UP000268093">
    <property type="component" value="Unassembled WGS sequence"/>
</dbReference>
<keyword evidence="3 10" id="KW-0812">Transmembrane</keyword>
<feature type="region of interest" description="Disordered" evidence="9">
    <location>
        <begin position="761"/>
        <end position="816"/>
    </location>
</feature>
<evidence type="ECO:0000256" key="6">
    <source>
        <dbReference type="ARBA" id="ARBA00023055"/>
    </source>
</evidence>
<feature type="region of interest" description="Disordered" evidence="9">
    <location>
        <begin position="463"/>
        <end position="591"/>
    </location>
</feature>
<dbReference type="OrthoDB" id="26740at2759"/>
<comment type="caution">
    <text evidence="12">The sequence shown here is derived from an EMBL/GenBank/DDBJ whole genome shotgun (WGS) entry which is preliminary data.</text>
</comment>
<keyword evidence="13" id="KW-1185">Reference proteome</keyword>
<feature type="region of interest" description="Disordered" evidence="9">
    <location>
        <begin position="931"/>
        <end position="952"/>
    </location>
</feature>
<evidence type="ECO:0000256" key="2">
    <source>
        <dbReference type="ARBA" id="ARBA00022448"/>
    </source>
</evidence>
<evidence type="ECO:0000256" key="7">
    <source>
        <dbReference type="ARBA" id="ARBA00023121"/>
    </source>
</evidence>
<keyword evidence="6" id="KW-0445">Lipid transport</keyword>
<evidence type="ECO:0000313" key="13">
    <source>
        <dbReference type="Proteomes" id="UP000268093"/>
    </source>
</evidence>
<dbReference type="GO" id="GO:1990456">
    <property type="term" value="P:mitochondrion-endoplasmic reticulum membrane tethering"/>
    <property type="evidence" value="ECO:0007669"/>
    <property type="project" value="TreeGrafter"/>
</dbReference>
<accession>A0A433CZM0</accession>
<dbReference type="CDD" id="cd21675">
    <property type="entry name" value="SMP_TEX2"/>
    <property type="match status" value="1"/>
</dbReference>
<evidence type="ECO:0000256" key="10">
    <source>
        <dbReference type="SAM" id="Phobius"/>
    </source>
</evidence>
<keyword evidence="7" id="KW-0446">Lipid-binding</keyword>
<evidence type="ECO:0000256" key="9">
    <source>
        <dbReference type="SAM" id="MobiDB-lite"/>
    </source>
</evidence>
<keyword evidence="4" id="KW-0256">Endoplasmic reticulum</keyword>
<proteinExistence type="predicted"/>
<feature type="compositionally biased region" description="Pro residues" evidence="9">
    <location>
        <begin position="48"/>
        <end position="57"/>
    </location>
</feature>
<keyword evidence="5 10" id="KW-1133">Transmembrane helix</keyword>
<feature type="region of interest" description="Disordered" evidence="9">
    <location>
        <begin position="44"/>
        <end position="63"/>
    </location>
</feature>
<dbReference type="GO" id="GO:0005789">
    <property type="term" value="C:endoplasmic reticulum membrane"/>
    <property type="evidence" value="ECO:0007669"/>
    <property type="project" value="UniProtKB-SubCell"/>
</dbReference>
<protein>
    <recommendedName>
        <fullName evidence="11">SMP-LTD domain-containing protein</fullName>
    </recommendedName>
</protein>
<dbReference type="PANTHER" id="PTHR13466">
    <property type="entry name" value="TEX2 PROTEIN-RELATED"/>
    <property type="match status" value="1"/>
</dbReference>
<organism evidence="12 13">
    <name type="scientific">Jimgerdemannia flammicorona</name>
    <dbReference type="NCBI Taxonomy" id="994334"/>
    <lineage>
        <taxon>Eukaryota</taxon>
        <taxon>Fungi</taxon>
        <taxon>Fungi incertae sedis</taxon>
        <taxon>Mucoromycota</taxon>
        <taxon>Mucoromycotina</taxon>
        <taxon>Endogonomycetes</taxon>
        <taxon>Endogonales</taxon>
        <taxon>Endogonaceae</taxon>
        <taxon>Jimgerdemannia</taxon>
    </lineage>
</organism>
<evidence type="ECO:0000313" key="12">
    <source>
        <dbReference type="EMBL" id="RUP44030.1"/>
    </source>
</evidence>
<dbReference type="InterPro" id="IPR031468">
    <property type="entry name" value="SMP_LBD"/>
</dbReference>
<dbReference type="GO" id="GO:0008289">
    <property type="term" value="F:lipid binding"/>
    <property type="evidence" value="ECO:0007669"/>
    <property type="project" value="UniProtKB-KW"/>
</dbReference>
<keyword evidence="2" id="KW-0813">Transport</keyword>
<feature type="compositionally biased region" description="Basic and acidic residues" evidence="9">
    <location>
        <begin position="840"/>
        <end position="858"/>
    </location>
</feature>
<dbReference type="GO" id="GO:0032865">
    <property type="term" value="C:ERMES complex"/>
    <property type="evidence" value="ECO:0007669"/>
    <property type="project" value="TreeGrafter"/>
</dbReference>
<evidence type="ECO:0000256" key="3">
    <source>
        <dbReference type="ARBA" id="ARBA00022692"/>
    </source>
</evidence>
<feature type="compositionally biased region" description="Basic and acidic residues" evidence="9">
    <location>
        <begin position="481"/>
        <end position="491"/>
    </location>
</feature>
<evidence type="ECO:0000256" key="8">
    <source>
        <dbReference type="ARBA" id="ARBA00023136"/>
    </source>
</evidence>
<dbReference type="SUPFAM" id="SSF50729">
    <property type="entry name" value="PH domain-like"/>
    <property type="match status" value="1"/>
</dbReference>
<comment type="subcellular location">
    <subcellularLocation>
        <location evidence="1">Endoplasmic reticulum membrane</location>
    </subcellularLocation>
</comment>
<feature type="region of interest" description="Disordered" evidence="9">
    <location>
        <begin position="623"/>
        <end position="653"/>
    </location>
</feature>
<evidence type="ECO:0000256" key="4">
    <source>
        <dbReference type="ARBA" id="ARBA00022824"/>
    </source>
</evidence>
<feature type="compositionally biased region" description="Basic and acidic residues" evidence="9">
    <location>
        <begin position="782"/>
        <end position="794"/>
    </location>
</feature>
<dbReference type="PANTHER" id="PTHR13466:SF19">
    <property type="entry name" value="NUCLEUS-VACUOLE JUNCTION PROTEIN 2"/>
    <property type="match status" value="1"/>
</dbReference>
<keyword evidence="8 10" id="KW-0472">Membrane</keyword>
<feature type="domain" description="SMP-LTD" evidence="11">
    <location>
        <begin position="252"/>
        <end position="443"/>
    </location>
</feature>
<feature type="region of interest" description="Disordered" evidence="9">
    <location>
        <begin position="840"/>
        <end position="875"/>
    </location>
</feature>
<feature type="transmembrane region" description="Helical" evidence="10">
    <location>
        <begin position="7"/>
        <end position="34"/>
    </location>
</feature>
<name>A0A433CZM0_9FUNG</name>
<dbReference type="GO" id="GO:0015914">
    <property type="term" value="P:phospholipid transport"/>
    <property type="evidence" value="ECO:0007669"/>
    <property type="project" value="TreeGrafter"/>
</dbReference>
<reference evidence="12 13" key="1">
    <citation type="journal article" date="2018" name="New Phytol.">
        <title>Phylogenomics of Endogonaceae and evolution of mycorrhizas within Mucoromycota.</title>
        <authorList>
            <person name="Chang Y."/>
            <person name="Desiro A."/>
            <person name="Na H."/>
            <person name="Sandor L."/>
            <person name="Lipzen A."/>
            <person name="Clum A."/>
            <person name="Barry K."/>
            <person name="Grigoriev I.V."/>
            <person name="Martin F.M."/>
            <person name="Stajich J.E."/>
            <person name="Smith M.E."/>
            <person name="Bonito G."/>
            <person name="Spatafora J.W."/>
        </authorList>
    </citation>
    <scope>NUCLEOTIDE SEQUENCE [LARGE SCALE GENOMIC DNA]</scope>
    <source>
        <strain evidence="12 13">GMNB39</strain>
    </source>
</reference>
<evidence type="ECO:0000259" key="11">
    <source>
        <dbReference type="PROSITE" id="PS51847"/>
    </source>
</evidence>
<dbReference type="EMBL" id="RBNI01009763">
    <property type="protein sequence ID" value="RUP44030.1"/>
    <property type="molecule type" value="Genomic_DNA"/>
</dbReference>
<dbReference type="AlphaFoldDB" id="A0A433CZM0"/>
<feature type="compositionally biased region" description="Low complexity" evidence="9">
    <location>
        <begin position="499"/>
        <end position="509"/>
    </location>
</feature>
<feature type="region of interest" description="Disordered" evidence="9">
    <location>
        <begin position="695"/>
        <end position="716"/>
    </location>
</feature>